<dbReference type="OrthoDB" id="3010199at2759"/>
<dbReference type="AlphaFoldDB" id="A0A6A4IFA5"/>
<dbReference type="EMBL" id="ML769395">
    <property type="protein sequence ID" value="KAE9407484.1"/>
    <property type="molecule type" value="Genomic_DNA"/>
</dbReference>
<organism evidence="1 2">
    <name type="scientific">Gymnopus androsaceus JB14</name>
    <dbReference type="NCBI Taxonomy" id="1447944"/>
    <lineage>
        <taxon>Eukaryota</taxon>
        <taxon>Fungi</taxon>
        <taxon>Dikarya</taxon>
        <taxon>Basidiomycota</taxon>
        <taxon>Agaricomycotina</taxon>
        <taxon>Agaricomycetes</taxon>
        <taxon>Agaricomycetidae</taxon>
        <taxon>Agaricales</taxon>
        <taxon>Marasmiineae</taxon>
        <taxon>Omphalotaceae</taxon>
        <taxon>Gymnopus</taxon>
    </lineage>
</organism>
<evidence type="ECO:0000313" key="1">
    <source>
        <dbReference type="EMBL" id="KAE9407484.1"/>
    </source>
</evidence>
<name>A0A6A4IFA5_9AGAR</name>
<keyword evidence="2" id="KW-1185">Reference proteome</keyword>
<accession>A0A6A4IFA5</accession>
<proteinExistence type="predicted"/>
<evidence type="ECO:0000313" key="2">
    <source>
        <dbReference type="Proteomes" id="UP000799118"/>
    </source>
</evidence>
<protein>
    <submittedName>
        <fullName evidence="1">Uncharacterized protein</fullName>
    </submittedName>
</protein>
<dbReference type="Proteomes" id="UP000799118">
    <property type="component" value="Unassembled WGS sequence"/>
</dbReference>
<sequence>MDRVATKKREKDCVHVEKQQVAQEKVQQVGTRLFDNISVLEDALKLPARAPGYLSVAEIDLQLDWYIQNRPEFTVPKKTARGNRDAKCELLKEAVTKSMTYSAQLPSGSGQQ</sequence>
<reference evidence="1" key="1">
    <citation type="journal article" date="2019" name="Environ. Microbiol.">
        <title>Fungal ecological strategies reflected in gene transcription - a case study of two litter decomposers.</title>
        <authorList>
            <person name="Barbi F."/>
            <person name="Kohler A."/>
            <person name="Barry K."/>
            <person name="Baskaran P."/>
            <person name="Daum C."/>
            <person name="Fauchery L."/>
            <person name="Ihrmark K."/>
            <person name="Kuo A."/>
            <person name="LaButti K."/>
            <person name="Lipzen A."/>
            <person name="Morin E."/>
            <person name="Grigoriev I.V."/>
            <person name="Henrissat B."/>
            <person name="Lindahl B."/>
            <person name="Martin F."/>
        </authorList>
    </citation>
    <scope>NUCLEOTIDE SEQUENCE</scope>
    <source>
        <strain evidence="1">JB14</strain>
    </source>
</reference>
<gene>
    <name evidence="1" type="ORF">BT96DRAFT_986487</name>
</gene>